<dbReference type="Pfam" id="PF14273">
    <property type="entry name" value="DUF4360"/>
    <property type="match status" value="1"/>
</dbReference>
<evidence type="ECO:0000256" key="1">
    <source>
        <dbReference type="SAM" id="SignalP"/>
    </source>
</evidence>
<gene>
    <name evidence="2" type="ORF">RM779_14970</name>
</gene>
<feature type="chain" id="PRO_5047336751" evidence="1">
    <location>
        <begin position="22"/>
        <end position="216"/>
    </location>
</feature>
<dbReference type="InterPro" id="IPR025649">
    <property type="entry name" value="DUF4360"/>
</dbReference>
<keyword evidence="3" id="KW-1185">Reference proteome</keyword>
<evidence type="ECO:0000313" key="3">
    <source>
        <dbReference type="Proteomes" id="UP001183615"/>
    </source>
</evidence>
<keyword evidence="1" id="KW-0732">Signal</keyword>
<protein>
    <submittedName>
        <fullName evidence="2">DUF4360 domain-containing protein</fullName>
    </submittedName>
</protein>
<sequence>MSGVLAAGGAAVALFASTLSAQGAPAVSDAPQERIEISIQTINGSGCPAGSAAVAASADNTAFTVTYSDYIAQVGAGAQPTDFRKNCQLNLNVQIPQGFTYAVAGVDYRGYAYLSDGASALQKAQYYFQGSSETASQSTGFSGPYDDNWQTSDRTEVAELIYAPCGEQRNFNINSELRVSAGNSDPRQSASFIAMDSTDGAVSTTYHLRWKECPSS</sequence>
<accession>A0ABU2S4Z9</accession>
<organism evidence="2 3">
    <name type="scientific">Streptomyces johnsoniae</name>
    <dbReference type="NCBI Taxonomy" id="3075532"/>
    <lineage>
        <taxon>Bacteria</taxon>
        <taxon>Bacillati</taxon>
        <taxon>Actinomycetota</taxon>
        <taxon>Actinomycetes</taxon>
        <taxon>Kitasatosporales</taxon>
        <taxon>Streptomycetaceae</taxon>
        <taxon>Streptomyces</taxon>
    </lineage>
</organism>
<dbReference type="PANTHER" id="PTHR38847">
    <property type="match status" value="1"/>
</dbReference>
<feature type="signal peptide" evidence="1">
    <location>
        <begin position="1"/>
        <end position="21"/>
    </location>
</feature>
<reference evidence="3" key="1">
    <citation type="submission" date="2023-07" db="EMBL/GenBank/DDBJ databases">
        <title>30 novel species of actinomycetes from the DSMZ collection.</title>
        <authorList>
            <person name="Nouioui I."/>
        </authorList>
    </citation>
    <scope>NUCLEOTIDE SEQUENCE [LARGE SCALE GENOMIC DNA]</scope>
    <source>
        <strain evidence="3">DSM 41886</strain>
    </source>
</reference>
<dbReference type="PANTHER" id="PTHR38847:SF1">
    <property type="entry name" value="PSEUDOURIDINE SYNTHASE RSUA_RLUA-LIKE DOMAIN-CONTAINING PROTEIN"/>
    <property type="match status" value="1"/>
</dbReference>
<dbReference type="RefSeq" id="WP_311618187.1">
    <property type="nucleotide sequence ID" value="NZ_JAVREV010000007.1"/>
</dbReference>
<name>A0ABU2S4Z9_9ACTN</name>
<proteinExistence type="predicted"/>
<evidence type="ECO:0000313" key="2">
    <source>
        <dbReference type="EMBL" id="MDT0443883.1"/>
    </source>
</evidence>
<comment type="caution">
    <text evidence="2">The sequence shown here is derived from an EMBL/GenBank/DDBJ whole genome shotgun (WGS) entry which is preliminary data.</text>
</comment>
<dbReference type="Proteomes" id="UP001183615">
    <property type="component" value="Unassembled WGS sequence"/>
</dbReference>
<dbReference type="EMBL" id="JAVREV010000007">
    <property type="protein sequence ID" value="MDT0443883.1"/>
    <property type="molecule type" value="Genomic_DNA"/>
</dbReference>